<proteinExistence type="predicted"/>
<dbReference type="Gene3D" id="3.30.420.10">
    <property type="entry name" value="Ribonuclease H-like superfamily/Ribonuclease H"/>
    <property type="match status" value="1"/>
</dbReference>
<gene>
    <name evidence="2" type="ORF">PR048_023231</name>
</gene>
<feature type="compositionally biased region" description="Gly residues" evidence="1">
    <location>
        <begin position="1"/>
        <end position="11"/>
    </location>
</feature>
<feature type="region of interest" description="Disordered" evidence="1">
    <location>
        <begin position="263"/>
        <end position="305"/>
    </location>
</feature>
<sequence length="412" mass="45499">MVGKVEGGGGETLSLSAEAHGNSATPARHILTQDVLAAGTNTSRYLLLSLAARKTFKRCRCRFSVLRPTESSPLAVRQERADTVPQRTDAGEIAVCKGNGGTSEPQRLESAQTRVSCALESREKYADHGRCSAVLLGAPRIATTRQWDNAQCHRPKLSRICSEEQSGECQRFLRPLRSPLMNPTEHLWDVVGRRVGRRAVRCWDTEVGCAQPARSLYHIFSPRHSRELTGQGRAVTLLHARGSLTLGYGKQSWSNEVDCVAGRQDKTRRRPRLRRCPGHPSRRRPRHAAFSLATPGTPDSRSRRHSTATLNFTVLYALEPASYLHRLLHRCEDTPSLTELHRGRSGVVVRLLAYHPGEPGSIPGGVAPGFLQVGIVPVGMFSRGSSVSPTLAFRHRSILTSLYPHRLSRPRC</sequence>
<comment type="caution">
    <text evidence="2">The sequence shown here is derived from an EMBL/GenBank/DDBJ whole genome shotgun (WGS) entry which is preliminary data.</text>
</comment>
<dbReference type="InterPro" id="IPR036397">
    <property type="entry name" value="RNaseH_sf"/>
</dbReference>
<evidence type="ECO:0000256" key="1">
    <source>
        <dbReference type="SAM" id="MobiDB-lite"/>
    </source>
</evidence>
<reference evidence="2 3" key="1">
    <citation type="submission" date="2023-02" db="EMBL/GenBank/DDBJ databases">
        <title>LHISI_Scaffold_Assembly.</title>
        <authorList>
            <person name="Stuart O.P."/>
            <person name="Cleave R."/>
            <person name="Magrath M.J.L."/>
            <person name="Mikheyev A.S."/>
        </authorList>
    </citation>
    <scope>NUCLEOTIDE SEQUENCE [LARGE SCALE GENOMIC DNA]</scope>
    <source>
        <strain evidence="2">Daus_M_001</strain>
        <tissue evidence="2">Leg muscle</tissue>
    </source>
</reference>
<feature type="region of interest" description="Disordered" evidence="1">
    <location>
        <begin position="1"/>
        <end position="23"/>
    </location>
</feature>
<evidence type="ECO:0000313" key="2">
    <source>
        <dbReference type="EMBL" id="KAJ8875336.1"/>
    </source>
</evidence>
<feature type="compositionally biased region" description="Basic residues" evidence="1">
    <location>
        <begin position="266"/>
        <end position="287"/>
    </location>
</feature>
<evidence type="ECO:0000313" key="3">
    <source>
        <dbReference type="Proteomes" id="UP001159363"/>
    </source>
</evidence>
<organism evidence="2 3">
    <name type="scientific">Dryococelus australis</name>
    <dbReference type="NCBI Taxonomy" id="614101"/>
    <lineage>
        <taxon>Eukaryota</taxon>
        <taxon>Metazoa</taxon>
        <taxon>Ecdysozoa</taxon>
        <taxon>Arthropoda</taxon>
        <taxon>Hexapoda</taxon>
        <taxon>Insecta</taxon>
        <taxon>Pterygota</taxon>
        <taxon>Neoptera</taxon>
        <taxon>Polyneoptera</taxon>
        <taxon>Phasmatodea</taxon>
        <taxon>Verophasmatodea</taxon>
        <taxon>Anareolatae</taxon>
        <taxon>Phasmatidae</taxon>
        <taxon>Eurycanthinae</taxon>
        <taxon>Dryococelus</taxon>
    </lineage>
</organism>
<name>A0ABQ9GTH5_9NEOP</name>
<dbReference type="EMBL" id="JARBHB010000009">
    <property type="protein sequence ID" value="KAJ8875336.1"/>
    <property type="molecule type" value="Genomic_DNA"/>
</dbReference>
<protein>
    <submittedName>
        <fullName evidence="2">Uncharacterized protein</fullName>
    </submittedName>
</protein>
<dbReference type="Proteomes" id="UP001159363">
    <property type="component" value="Chromosome 8"/>
</dbReference>
<accession>A0ABQ9GTH5</accession>
<keyword evidence="3" id="KW-1185">Reference proteome</keyword>